<dbReference type="AlphaFoldDB" id="J9FTE6"/>
<organism evidence="1">
    <name type="scientific">gut metagenome</name>
    <dbReference type="NCBI Taxonomy" id="749906"/>
    <lineage>
        <taxon>unclassified sequences</taxon>
        <taxon>metagenomes</taxon>
        <taxon>organismal metagenomes</taxon>
    </lineage>
</organism>
<name>J9FTE6_9ZZZZ</name>
<gene>
    <name evidence="1" type="ORF">EVA_19052</name>
</gene>
<comment type="caution">
    <text evidence="1">The sequence shown here is derived from an EMBL/GenBank/DDBJ whole genome shotgun (WGS) entry which is preliminary data.</text>
</comment>
<reference evidence="1" key="1">
    <citation type="journal article" date="2012" name="PLoS ONE">
        <title>Gene sets for utilization of primary and secondary nutrition supplies in the distal gut of endangered iberian lynx.</title>
        <authorList>
            <person name="Alcaide M."/>
            <person name="Messina E."/>
            <person name="Richter M."/>
            <person name="Bargiela R."/>
            <person name="Peplies J."/>
            <person name="Huws S.A."/>
            <person name="Newbold C.J."/>
            <person name="Golyshin P.N."/>
            <person name="Simon M.A."/>
            <person name="Lopez G."/>
            <person name="Yakimov M.M."/>
            <person name="Ferrer M."/>
        </authorList>
    </citation>
    <scope>NUCLEOTIDE SEQUENCE</scope>
</reference>
<accession>J9FTE6</accession>
<sequence>MLEEDFKGTLAATLRDGSAWATTAHKRFYYLKPGPGGSVRIPGELLEPGAKITLYAIWPDGRTLVGEINL</sequence>
<dbReference type="EMBL" id="AMCI01007305">
    <property type="protein sequence ID" value="EJW92842.1"/>
    <property type="molecule type" value="Genomic_DNA"/>
</dbReference>
<protein>
    <submittedName>
        <fullName evidence="1">Uncharacterized protein</fullName>
    </submittedName>
</protein>
<evidence type="ECO:0000313" key="1">
    <source>
        <dbReference type="EMBL" id="EJW92842.1"/>
    </source>
</evidence>
<proteinExistence type="predicted"/>